<keyword evidence="2" id="KW-1185">Reference proteome</keyword>
<gene>
    <name evidence="1" type="primary">Acey_s0323.g2503</name>
    <name evidence="1" type="ORF">Y032_0323g2503</name>
</gene>
<dbReference type="Proteomes" id="UP000024635">
    <property type="component" value="Unassembled WGS sequence"/>
</dbReference>
<evidence type="ECO:0000313" key="2">
    <source>
        <dbReference type="Proteomes" id="UP000024635"/>
    </source>
</evidence>
<comment type="caution">
    <text evidence="1">The sequence shown here is derived from an EMBL/GenBank/DDBJ whole genome shotgun (WGS) entry which is preliminary data.</text>
</comment>
<dbReference type="EMBL" id="JARK01001659">
    <property type="protein sequence ID" value="EYB84101.1"/>
    <property type="molecule type" value="Genomic_DNA"/>
</dbReference>
<protein>
    <submittedName>
        <fullName evidence="1">Uncharacterized protein</fullName>
    </submittedName>
</protein>
<dbReference type="AlphaFoldDB" id="A0A016S0W0"/>
<name>A0A016S0W0_9BILA</name>
<organism evidence="1 2">
    <name type="scientific">Ancylostoma ceylanicum</name>
    <dbReference type="NCBI Taxonomy" id="53326"/>
    <lineage>
        <taxon>Eukaryota</taxon>
        <taxon>Metazoa</taxon>
        <taxon>Ecdysozoa</taxon>
        <taxon>Nematoda</taxon>
        <taxon>Chromadorea</taxon>
        <taxon>Rhabditida</taxon>
        <taxon>Rhabditina</taxon>
        <taxon>Rhabditomorpha</taxon>
        <taxon>Strongyloidea</taxon>
        <taxon>Ancylostomatidae</taxon>
        <taxon>Ancylostomatinae</taxon>
        <taxon>Ancylostoma</taxon>
    </lineage>
</organism>
<accession>A0A016S0W0</accession>
<sequence>MRLGNRYKSLINNKLIISVCLMARIRNRGQCKTRRFCVNSNDGWRIAQGLLVACSTRSVRRLCTSRPQ</sequence>
<proteinExistence type="predicted"/>
<reference evidence="2" key="1">
    <citation type="journal article" date="2015" name="Nat. Genet.">
        <title>The genome and transcriptome of the zoonotic hookworm Ancylostoma ceylanicum identify infection-specific gene families.</title>
        <authorList>
            <person name="Schwarz E.M."/>
            <person name="Hu Y."/>
            <person name="Antoshechkin I."/>
            <person name="Miller M.M."/>
            <person name="Sternberg P.W."/>
            <person name="Aroian R.V."/>
        </authorList>
    </citation>
    <scope>NUCLEOTIDE SEQUENCE</scope>
    <source>
        <strain evidence="2">HY135</strain>
    </source>
</reference>
<evidence type="ECO:0000313" key="1">
    <source>
        <dbReference type="EMBL" id="EYB84101.1"/>
    </source>
</evidence>